<protein>
    <submittedName>
        <fullName evidence="1">Uncharacterized protein</fullName>
    </submittedName>
</protein>
<proteinExistence type="predicted"/>
<evidence type="ECO:0000313" key="2">
    <source>
        <dbReference type="Proteomes" id="UP000051386"/>
    </source>
</evidence>
<evidence type="ECO:0000313" key="1">
    <source>
        <dbReference type="EMBL" id="KRG77237.1"/>
    </source>
</evidence>
<dbReference type="AlphaFoldDB" id="A0A0R0D6J5"/>
<dbReference type="EMBL" id="LDJK01000004">
    <property type="protein sequence ID" value="KRG77237.1"/>
    <property type="molecule type" value="Genomic_DNA"/>
</dbReference>
<sequence>MDIGLHHVAKCSVHGAMSCNLPHSGEVLADHVDVEMTAPVTRPGMAGMTVTVVFNMQVHGTQ</sequence>
<gene>
    <name evidence="1" type="ORF">ABB28_01005</name>
</gene>
<organism evidence="1 2">
    <name type="scientific">Stenotrophomonas chelatiphaga</name>
    <dbReference type="NCBI Taxonomy" id="517011"/>
    <lineage>
        <taxon>Bacteria</taxon>
        <taxon>Pseudomonadati</taxon>
        <taxon>Pseudomonadota</taxon>
        <taxon>Gammaproteobacteria</taxon>
        <taxon>Lysobacterales</taxon>
        <taxon>Lysobacteraceae</taxon>
        <taxon>Stenotrophomonas</taxon>
    </lineage>
</organism>
<comment type="caution">
    <text evidence="1">The sequence shown here is derived from an EMBL/GenBank/DDBJ whole genome shotgun (WGS) entry which is preliminary data.</text>
</comment>
<keyword evidence="2" id="KW-1185">Reference proteome</keyword>
<name>A0A0R0D6J5_9GAMM</name>
<reference evidence="1 2" key="1">
    <citation type="submission" date="2015-05" db="EMBL/GenBank/DDBJ databases">
        <title>Genome sequencing and analysis of members of genus Stenotrophomonas.</title>
        <authorList>
            <person name="Patil P.P."/>
            <person name="Midha S."/>
            <person name="Patil P.B."/>
        </authorList>
    </citation>
    <scope>NUCLEOTIDE SEQUENCE [LARGE SCALE GENOMIC DNA]</scope>
    <source>
        <strain evidence="1 2">DSM 21508</strain>
    </source>
</reference>
<accession>A0A0R0D6J5</accession>
<dbReference type="Proteomes" id="UP000051386">
    <property type="component" value="Unassembled WGS sequence"/>
</dbReference>